<dbReference type="InterPro" id="IPR001684">
    <property type="entry name" value="Ribosomal_bL27"/>
</dbReference>
<dbReference type="EMBL" id="PCWK01000062">
    <property type="protein sequence ID" value="PIR01932.1"/>
    <property type="molecule type" value="Genomic_DNA"/>
</dbReference>
<dbReference type="PROSITE" id="PS00831">
    <property type="entry name" value="RIBOSOMAL_L27"/>
    <property type="match status" value="1"/>
</dbReference>
<dbReference type="GO" id="GO:0003735">
    <property type="term" value="F:structural constituent of ribosome"/>
    <property type="evidence" value="ECO:0007669"/>
    <property type="project" value="InterPro"/>
</dbReference>
<name>A0A2H0MZ39_9BACT</name>
<proteinExistence type="inferred from homology"/>
<evidence type="ECO:0000256" key="2">
    <source>
        <dbReference type="ARBA" id="ARBA00022980"/>
    </source>
</evidence>
<evidence type="ECO:0000313" key="6">
    <source>
        <dbReference type="EMBL" id="PIR01932.1"/>
    </source>
</evidence>
<dbReference type="Pfam" id="PF01016">
    <property type="entry name" value="Ribosomal_L27"/>
    <property type="match status" value="1"/>
</dbReference>
<gene>
    <name evidence="6" type="ORF">COV62_02720</name>
</gene>
<keyword evidence="2 6" id="KW-0689">Ribosomal protein</keyword>
<dbReference type="PANTHER" id="PTHR15893">
    <property type="entry name" value="RIBOSOMAL PROTEIN L27"/>
    <property type="match status" value="1"/>
</dbReference>
<dbReference type="AlphaFoldDB" id="A0A2H0MZ39"/>
<keyword evidence="3" id="KW-0687">Ribonucleoprotein</keyword>
<organism evidence="6 7">
    <name type="scientific">Candidatus Nealsonbacteria bacterium CG11_big_fil_rev_8_21_14_0_20_35_11</name>
    <dbReference type="NCBI Taxonomy" id="1974713"/>
    <lineage>
        <taxon>Bacteria</taxon>
        <taxon>Candidatus Nealsoniibacteriota</taxon>
    </lineage>
</organism>
<evidence type="ECO:0000256" key="5">
    <source>
        <dbReference type="ARBA" id="ARBA00035477"/>
    </source>
</evidence>
<dbReference type="GO" id="GO:0006412">
    <property type="term" value="P:translation"/>
    <property type="evidence" value="ECO:0007669"/>
    <property type="project" value="InterPro"/>
</dbReference>
<reference evidence="6 7" key="1">
    <citation type="submission" date="2017-09" db="EMBL/GenBank/DDBJ databases">
        <title>Depth-based differentiation of microbial function through sediment-hosted aquifers and enrichment of novel symbionts in the deep terrestrial subsurface.</title>
        <authorList>
            <person name="Probst A.J."/>
            <person name="Ladd B."/>
            <person name="Jarett J.K."/>
            <person name="Geller-Mcgrath D.E."/>
            <person name="Sieber C.M."/>
            <person name="Emerson J.B."/>
            <person name="Anantharaman K."/>
            <person name="Thomas B.C."/>
            <person name="Malmstrom R."/>
            <person name="Stieglmeier M."/>
            <person name="Klingl A."/>
            <person name="Woyke T."/>
            <person name="Ryan C.M."/>
            <person name="Banfield J.F."/>
        </authorList>
    </citation>
    <scope>NUCLEOTIDE SEQUENCE [LARGE SCALE GENOMIC DNA]</scope>
    <source>
        <strain evidence="6">CG11_big_fil_rev_8_21_14_0_20_35_11</strain>
    </source>
</reference>
<accession>A0A2H0MZ39</accession>
<evidence type="ECO:0000256" key="3">
    <source>
        <dbReference type="ARBA" id="ARBA00023274"/>
    </source>
</evidence>
<dbReference type="Proteomes" id="UP000231139">
    <property type="component" value="Unassembled WGS sequence"/>
</dbReference>
<dbReference type="PANTHER" id="PTHR15893:SF0">
    <property type="entry name" value="LARGE RIBOSOMAL SUBUNIT PROTEIN BL27M"/>
    <property type="match status" value="1"/>
</dbReference>
<dbReference type="GO" id="GO:0005840">
    <property type="term" value="C:ribosome"/>
    <property type="evidence" value="ECO:0007669"/>
    <property type="project" value="UniProtKB-KW"/>
</dbReference>
<comment type="similarity">
    <text evidence="1">Belongs to the bacterial ribosomal protein bL27 family.</text>
</comment>
<evidence type="ECO:0000256" key="4">
    <source>
        <dbReference type="ARBA" id="ARBA00035175"/>
    </source>
</evidence>
<dbReference type="PRINTS" id="PR00063">
    <property type="entry name" value="RIBOSOMALL27"/>
</dbReference>
<evidence type="ECO:0000256" key="1">
    <source>
        <dbReference type="ARBA" id="ARBA00010797"/>
    </source>
</evidence>
<dbReference type="GO" id="GO:1990904">
    <property type="term" value="C:ribonucleoprotein complex"/>
    <property type="evidence" value="ECO:0007669"/>
    <property type="project" value="UniProtKB-KW"/>
</dbReference>
<protein>
    <recommendedName>
        <fullName evidence="4">Large ribosomal subunit protein bL27</fullName>
    </recommendedName>
    <alternativeName>
        <fullName evidence="5">50S ribosomal protein L27</fullName>
    </alternativeName>
</protein>
<dbReference type="FunFam" id="2.40.50.100:FF:000020">
    <property type="entry name" value="50S ribosomal protein L27"/>
    <property type="match status" value="1"/>
</dbReference>
<sequence>MAKTKATGASRLGRDSQPKYLGVKLYAGELAKPGNIVIRQRGTKFLPGKNVKRAKDDTLYALREGKVYFATKRKKGFDGHQRIVKIVNVE</sequence>
<dbReference type="InterPro" id="IPR018261">
    <property type="entry name" value="Ribosomal_bL27_CS"/>
</dbReference>
<dbReference type="Gene3D" id="2.40.50.100">
    <property type="match status" value="1"/>
</dbReference>
<comment type="caution">
    <text evidence="6">The sequence shown here is derived from an EMBL/GenBank/DDBJ whole genome shotgun (WGS) entry which is preliminary data.</text>
</comment>
<evidence type="ECO:0000313" key="7">
    <source>
        <dbReference type="Proteomes" id="UP000231139"/>
    </source>
</evidence>
<dbReference type="SUPFAM" id="SSF110324">
    <property type="entry name" value="Ribosomal L27 protein-like"/>
    <property type="match status" value="1"/>
</dbReference>